<dbReference type="EMBL" id="HBIU01020018">
    <property type="protein sequence ID" value="CAE0630600.1"/>
    <property type="molecule type" value="Transcribed_RNA"/>
</dbReference>
<gene>
    <name evidence="2" type="ORF">HAKA00212_LOCUS9297</name>
    <name evidence="3" type="ORF">HAKA00212_LOCUS9302</name>
</gene>
<reference evidence="3" key="1">
    <citation type="submission" date="2021-01" db="EMBL/GenBank/DDBJ databases">
        <authorList>
            <person name="Corre E."/>
            <person name="Pelletier E."/>
            <person name="Niang G."/>
            <person name="Scheremetjew M."/>
            <person name="Finn R."/>
            <person name="Kale V."/>
            <person name="Holt S."/>
            <person name="Cochrane G."/>
            <person name="Meng A."/>
            <person name="Brown T."/>
            <person name="Cohen L."/>
        </authorList>
    </citation>
    <scope>NUCLEOTIDE SEQUENCE</scope>
    <source>
        <strain evidence="3">CCMP3107</strain>
    </source>
</reference>
<sequence>MLVIDVWLVTVKSKPLNVFTRSGFGFELQWPWRLGISEGLYTHPTVPRIRSSIARNAASPTRSLSARASAAGQCTHAVPSASAWKSSSCPPPRRHRPVRTTATFSASSGMPPPPPPPPLPRQVCDLALGAEGDPLAVGFAGGLAYYEHSTWGGLGTSNIS</sequence>
<evidence type="ECO:0000256" key="1">
    <source>
        <dbReference type="SAM" id="MobiDB-lite"/>
    </source>
</evidence>
<evidence type="ECO:0000313" key="3">
    <source>
        <dbReference type="EMBL" id="CAE0630605.1"/>
    </source>
</evidence>
<evidence type="ECO:0000313" key="2">
    <source>
        <dbReference type="EMBL" id="CAE0630600.1"/>
    </source>
</evidence>
<organism evidence="3">
    <name type="scientific">Heterosigma akashiwo</name>
    <name type="common">Chromophytic alga</name>
    <name type="synonym">Heterosigma carterae</name>
    <dbReference type="NCBI Taxonomy" id="2829"/>
    <lineage>
        <taxon>Eukaryota</taxon>
        <taxon>Sar</taxon>
        <taxon>Stramenopiles</taxon>
        <taxon>Ochrophyta</taxon>
        <taxon>Raphidophyceae</taxon>
        <taxon>Chattonellales</taxon>
        <taxon>Chattonellaceae</taxon>
        <taxon>Heterosigma</taxon>
    </lineage>
</organism>
<dbReference type="EMBL" id="HBIU01020026">
    <property type="protein sequence ID" value="CAE0630605.1"/>
    <property type="molecule type" value="Transcribed_RNA"/>
</dbReference>
<feature type="region of interest" description="Disordered" evidence="1">
    <location>
        <begin position="81"/>
        <end position="119"/>
    </location>
</feature>
<name>A0A6V1PVA6_HETAK</name>
<accession>A0A6V1PVA6</accession>
<dbReference type="AlphaFoldDB" id="A0A6V1PVA6"/>
<protein>
    <submittedName>
        <fullName evidence="3">Uncharacterized protein</fullName>
    </submittedName>
</protein>
<proteinExistence type="predicted"/>
<feature type="compositionally biased region" description="Pro residues" evidence="1">
    <location>
        <begin position="110"/>
        <end position="119"/>
    </location>
</feature>